<evidence type="ECO:0000313" key="4">
    <source>
        <dbReference type="Proteomes" id="UP000177457"/>
    </source>
</evidence>
<evidence type="ECO:0000313" key="3">
    <source>
        <dbReference type="EMBL" id="OGH70461.1"/>
    </source>
</evidence>
<dbReference type="Proteomes" id="UP000177457">
    <property type="component" value="Unassembled WGS sequence"/>
</dbReference>
<feature type="chain" id="PRO_5009525662" description="Peptidase C39-like domain-containing protein" evidence="1">
    <location>
        <begin position="22"/>
        <end position="324"/>
    </location>
</feature>
<organism evidence="3 4">
    <name type="scientific">Candidatus Magasanikbacteria bacterium RIFCSPHIGHO2_02_FULL_51_14</name>
    <dbReference type="NCBI Taxonomy" id="1798683"/>
    <lineage>
        <taxon>Bacteria</taxon>
        <taxon>Candidatus Magasanikiibacteriota</taxon>
    </lineage>
</organism>
<dbReference type="Gene3D" id="3.90.70.10">
    <property type="entry name" value="Cysteine proteinases"/>
    <property type="match status" value="1"/>
</dbReference>
<dbReference type="InterPro" id="IPR039564">
    <property type="entry name" value="Peptidase_C39-like"/>
</dbReference>
<dbReference type="EMBL" id="MFQE01000046">
    <property type="protein sequence ID" value="OGH70461.1"/>
    <property type="molecule type" value="Genomic_DNA"/>
</dbReference>
<feature type="signal peptide" evidence="1">
    <location>
        <begin position="1"/>
        <end position="21"/>
    </location>
</feature>
<accession>A0A1F6MFN5</accession>
<dbReference type="STRING" id="1798683.A3C90_04125"/>
<proteinExistence type="predicted"/>
<reference evidence="3 4" key="1">
    <citation type="journal article" date="2016" name="Nat. Commun.">
        <title>Thousands of microbial genomes shed light on interconnected biogeochemical processes in an aquifer system.</title>
        <authorList>
            <person name="Anantharaman K."/>
            <person name="Brown C.T."/>
            <person name="Hug L.A."/>
            <person name="Sharon I."/>
            <person name="Castelle C.J."/>
            <person name="Probst A.J."/>
            <person name="Thomas B.C."/>
            <person name="Singh A."/>
            <person name="Wilkins M.J."/>
            <person name="Karaoz U."/>
            <person name="Brodie E.L."/>
            <person name="Williams K.H."/>
            <person name="Hubbard S.S."/>
            <person name="Banfield J.F."/>
        </authorList>
    </citation>
    <scope>NUCLEOTIDE SEQUENCE [LARGE SCALE GENOMIC DNA]</scope>
</reference>
<comment type="caution">
    <text evidence="3">The sequence shown here is derived from an EMBL/GenBank/DDBJ whole genome shotgun (WGS) entry which is preliminary data.</text>
</comment>
<name>A0A1F6MFN5_9BACT</name>
<gene>
    <name evidence="3" type="ORF">A3C90_04125</name>
</gene>
<dbReference type="Pfam" id="PF13529">
    <property type="entry name" value="Peptidase_C39_2"/>
    <property type="match status" value="1"/>
</dbReference>
<dbReference type="AlphaFoldDB" id="A0A1F6MFN5"/>
<evidence type="ECO:0000256" key="1">
    <source>
        <dbReference type="SAM" id="SignalP"/>
    </source>
</evidence>
<keyword evidence="1" id="KW-0732">Signal</keyword>
<evidence type="ECO:0000259" key="2">
    <source>
        <dbReference type="Pfam" id="PF13529"/>
    </source>
</evidence>
<sequence length="324" mass="36457">MKPYVLIALTIVLFTPTIATASTTLSFPFTSQAPFGDWSEPWHNACEEATILMVDFEYADKPIDPEIAREQLLKIFRIKNNAFGMSYDENAEQIARIVNDFFPWEARVIEGPSLDDLKYEIDGGRPVIVPVYGRALENPYFTNGGPVYHTVILSGYDDAAREFITQDPGTRRGQDFRYSFDTIFDAMHDFVPNGGTPNGPKVVIYTTKSIRDTEFTDADNDGLGKRDEMKYGTILYLADSDGDGMTDGEEVKRGFIPTLAENKLPSGTLIKTSDDARVYLLENGEKRHIVNETVFFAYGWRFQDVIAVSETFLNSLKSAEQIIK</sequence>
<protein>
    <recommendedName>
        <fullName evidence="2">Peptidase C39-like domain-containing protein</fullName>
    </recommendedName>
</protein>
<feature type="domain" description="Peptidase C39-like" evidence="2">
    <location>
        <begin position="26"/>
        <end position="168"/>
    </location>
</feature>